<comment type="caution">
    <text evidence="2">The sequence shown here is derived from an EMBL/GenBank/DDBJ whole genome shotgun (WGS) entry which is preliminary data.</text>
</comment>
<dbReference type="PANTHER" id="PTHR14778:SF2">
    <property type="entry name" value="KINETOCHORE-ASSOCIATED PROTEIN DSN1 HOMOLOG"/>
    <property type="match status" value="1"/>
</dbReference>
<evidence type="ECO:0000256" key="1">
    <source>
        <dbReference type="SAM" id="MobiDB-lite"/>
    </source>
</evidence>
<dbReference type="GO" id="GO:0000444">
    <property type="term" value="C:MIS12/MIND type complex"/>
    <property type="evidence" value="ECO:0007669"/>
    <property type="project" value="InterPro"/>
</dbReference>
<evidence type="ECO:0008006" key="4">
    <source>
        <dbReference type="Google" id="ProtNLM"/>
    </source>
</evidence>
<keyword evidence="3" id="KW-1185">Reference proteome</keyword>
<dbReference type="OrthoDB" id="3364649at2759"/>
<evidence type="ECO:0000313" key="2">
    <source>
        <dbReference type="EMBL" id="KAJ4396313.1"/>
    </source>
</evidence>
<dbReference type="EMBL" id="JAPEVB010000001">
    <property type="protein sequence ID" value="KAJ4396313.1"/>
    <property type="molecule type" value="Genomic_DNA"/>
</dbReference>
<dbReference type="InterPro" id="IPR013218">
    <property type="entry name" value="Dsn1/Mis13"/>
</dbReference>
<feature type="compositionally biased region" description="Basic residues" evidence="1">
    <location>
        <begin position="72"/>
        <end position="87"/>
    </location>
</feature>
<accession>A0A9W8Z1Z6</accession>
<organism evidence="2 3">
    <name type="scientific">Gnomoniopsis smithogilvyi</name>
    <dbReference type="NCBI Taxonomy" id="1191159"/>
    <lineage>
        <taxon>Eukaryota</taxon>
        <taxon>Fungi</taxon>
        <taxon>Dikarya</taxon>
        <taxon>Ascomycota</taxon>
        <taxon>Pezizomycotina</taxon>
        <taxon>Sordariomycetes</taxon>
        <taxon>Sordariomycetidae</taxon>
        <taxon>Diaporthales</taxon>
        <taxon>Gnomoniaceae</taxon>
        <taxon>Gnomoniopsis</taxon>
    </lineage>
</organism>
<proteinExistence type="predicted"/>
<name>A0A9W8Z1Z6_9PEZI</name>
<feature type="region of interest" description="Disordered" evidence="1">
    <location>
        <begin position="1"/>
        <end position="270"/>
    </location>
</feature>
<dbReference type="PANTHER" id="PTHR14778">
    <property type="entry name" value="KINETOCHORE-ASSOCIATED PROTEIN DSN1 HOMOLOG"/>
    <property type="match status" value="1"/>
</dbReference>
<feature type="compositionally biased region" description="Basic residues" evidence="1">
    <location>
        <begin position="132"/>
        <end position="141"/>
    </location>
</feature>
<protein>
    <recommendedName>
        <fullName evidence="4">Kinetochore protein mis13</fullName>
    </recommendedName>
</protein>
<dbReference type="Pfam" id="PF08202">
    <property type="entry name" value="MIS13"/>
    <property type="match status" value="1"/>
</dbReference>
<feature type="region of interest" description="Disordered" evidence="1">
    <location>
        <begin position="387"/>
        <end position="408"/>
    </location>
</feature>
<feature type="compositionally biased region" description="Basic residues" evidence="1">
    <location>
        <begin position="176"/>
        <end position="185"/>
    </location>
</feature>
<dbReference type="GO" id="GO:0051301">
    <property type="term" value="P:cell division"/>
    <property type="evidence" value="ECO:0007669"/>
    <property type="project" value="InterPro"/>
</dbReference>
<reference evidence="2" key="1">
    <citation type="submission" date="2022-10" db="EMBL/GenBank/DDBJ databases">
        <title>Tapping the CABI collections for fungal endophytes: first genome assemblies for Collariella, Neodidymelliopsis, Ascochyta clinopodiicola, Didymella pomorum, Didymosphaeria variabile, Neocosmospora piperis and Neocucurbitaria cava.</title>
        <authorList>
            <person name="Hill R."/>
        </authorList>
    </citation>
    <scope>NUCLEOTIDE SEQUENCE</scope>
    <source>
        <strain evidence="2">IMI 355082</strain>
    </source>
</reference>
<gene>
    <name evidence="2" type="ORF">N0V93_000532</name>
</gene>
<dbReference type="Proteomes" id="UP001140453">
    <property type="component" value="Unassembled WGS sequence"/>
</dbReference>
<feature type="compositionally biased region" description="Polar residues" evidence="1">
    <location>
        <begin position="151"/>
        <end position="165"/>
    </location>
</feature>
<dbReference type="GO" id="GO:0007059">
    <property type="term" value="P:chromosome segregation"/>
    <property type="evidence" value="ECO:0007669"/>
    <property type="project" value="InterPro"/>
</dbReference>
<evidence type="ECO:0000313" key="3">
    <source>
        <dbReference type="Proteomes" id="UP001140453"/>
    </source>
</evidence>
<sequence length="523" mass="58245">MTTVVRVRQPLTILSMSNQRESRSQSKRLRAQAEYDEQDGDFMFTRAKRHKTAPVKEPPPPPPEPEPAPKSTVKKPRGRPANGKKRVSSPPPPKQQQQDDDDEEVSVTTSKRPTRRKRNSSPPLQEEPVAVPKKRPTRRKRASTEVVAEEQQIQEPVATNRTNGVAATKDDSARRTSGRLSRRKQPAPVAENDVQMTPGAVDTPLEKDPNATKIALPFSDTPINNRNKEFRKKGGAGAGGARRSSITMRGRRASSLIENGQSAIPHKEVDPSEFYKHIEAEVQSEPRRMKQLLTWCGERALSEKPPHGTTAPAVLGARAIQDHLLKDFGVKSEFSDWFSRDDEPSSSARPTRPVVIQPNPINVEHDRKIASLEARIKRLKEQRKSWRALQTPLPQVSPLYPPDADPKKAPLPDASLLDAEEATMLESLTNPSSSFAHLKSTTRSRLQSIQSSVEFKVDNLADSIHKMNLRVMTAGKQADKVLALSSERLKEREVREKEATGTKELPVMEVLRSLGRILPENGG</sequence>
<dbReference type="AlphaFoldDB" id="A0A9W8Z1Z6"/>
<feature type="compositionally biased region" description="Pro residues" evidence="1">
    <location>
        <begin position="56"/>
        <end position="68"/>
    </location>
</feature>